<feature type="transmembrane region" description="Helical" evidence="1">
    <location>
        <begin position="591"/>
        <end position="608"/>
    </location>
</feature>
<keyword evidence="1" id="KW-1133">Transmembrane helix</keyword>
<dbReference type="Proteomes" id="UP001430796">
    <property type="component" value="Unassembled WGS sequence"/>
</dbReference>
<organism evidence="3 4">
    <name type="scientific">Marilutibacter chinensis</name>
    <dbReference type="NCBI Taxonomy" id="2912247"/>
    <lineage>
        <taxon>Bacteria</taxon>
        <taxon>Pseudomonadati</taxon>
        <taxon>Pseudomonadota</taxon>
        <taxon>Gammaproteobacteria</taxon>
        <taxon>Lysobacterales</taxon>
        <taxon>Lysobacteraceae</taxon>
        <taxon>Marilutibacter</taxon>
    </lineage>
</organism>
<dbReference type="EMBL" id="JAKJPO010000001">
    <property type="protein sequence ID" value="MCF7221196.1"/>
    <property type="molecule type" value="Genomic_DNA"/>
</dbReference>
<reference evidence="4" key="1">
    <citation type="submission" date="2022-01" db="EMBL/GenBank/DDBJ databases">
        <title>Lysobacter chinensis sp. nov., a bacterium isolated from cow dung compost.</title>
        <authorList>
            <person name="Zhou L.Y."/>
        </authorList>
    </citation>
    <scope>NUCLEOTIDE SEQUENCE [LARGE SCALE GENOMIC DNA]</scope>
    <source>
        <strain evidence="4">TLK-CK17</strain>
    </source>
</reference>
<evidence type="ECO:0000256" key="1">
    <source>
        <dbReference type="SAM" id="Phobius"/>
    </source>
</evidence>
<feature type="transmembrane region" description="Helical" evidence="1">
    <location>
        <begin position="12"/>
        <end position="31"/>
    </location>
</feature>
<gene>
    <name evidence="2" type="ORF">L3V18_05255</name>
    <name evidence="3" type="ORF">L3V18_14890</name>
</gene>
<evidence type="ECO:0000313" key="3">
    <source>
        <dbReference type="EMBL" id="MCF7223063.1"/>
    </source>
</evidence>
<sequence length="619" mass="65168">MNIDLTNEGLAQGGLVALLALAVVIAWARLLSRQWRGPARSHGWRLALLLALQPLCALLLYRTLVPPPVAVRSGTLTVLTAGASRVQLATSEQGEVLVALPEVPVFGDAEAVPDLATALRRHPGTARIHVVGAGLDARDLTAVEGFPLVFDPAPLPTGVTGLWLPDEVAAGDVFTVSGRVNGVEGGSVELIDPAGQRVDDTGLEEDGAFTLDATVRAPGIATFALRVRDAAGEPVETLDVPLSIADAPAPRVLLMAGAPNPELRALRRWAEDAGMALHAQLAVGGGVQLGDPPSPMDAETLRGFDLVVLDERAWASLGETRRTSLLAAVREGLGVLLRATGPLSRQTREQLAALGLPVSAGTGTVALALPHSEGLDEATLRARLGNGSEDAPLDVELAAAPPPRLLRRDLRIGTDAAVPVSGIAGSPWLYWRAEGRGRIGITTLVDSYRLPLSGRGDLHGELWSTAFATVARAAGMPPRFEADPREGVRTRICAVADDAMAVAPDGTATPLLIDPLAGPGRCAGYWPRTPGWHRLRQGADSWPFFVRAAGAAPGLRAAERRDRTLQRVGDVVLPPAATRDTGATAARRGASWPWFLAWVASIAALWGLERWRRGIRMTG</sequence>
<keyword evidence="1" id="KW-0812">Transmembrane</keyword>
<dbReference type="EMBL" id="JAKJPO010000010">
    <property type="protein sequence ID" value="MCF7223063.1"/>
    <property type="molecule type" value="Genomic_DNA"/>
</dbReference>
<dbReference type="RefSeq" id="WP_237053583.1">
    <property type="nucleotide sequence ID" value="NZ_JAKJPO010000001.1"/>
</dbReference>
<comment type="caution">
    <text evidence="3">The sequence shown here is derived from an EMBL/GenBank/DDBJ whole genome shotgun (WGS) entry which is preliminary data.</text>
</comment>
<proteinExistence type="predicted"/>
<dbReference type="SUPFAM" id="SSF52317">
    <property type="entry name" value="Class I glutamine amidotransferase-like"/>
    <property type="match status" value="1"/>
</dbReference>
<protein>
    <submittedName>
        <fullName evidence="3">Carboxypeptidase regulatory-like domain-containing protein</fullName>
    </submittedName>
</protein>
<reference evidence="3 4" key="2">
    <citation type="submission" date="2022-01" db="EMBL/GenBank/DDBJ databases">
        <title>Lysobacter chinensis sp. nov., a bacterium isolated from cow dung compost.</title>
        <authorList>
            <person name="Liu Y."/>
        </authorList>
    </citation>
    <scope>NUCLEOTIDE SEQUENCE [LARGE SCALE GENOMIC DNA]</scope>
    <source>
        <strain evidence="3 4">TLK-CK17</strain>
    </source>
</reference>
<feature type="transmembrane region" description="Helical" evidence="1">
    <location>
        <begin position="43"/>
        <end position="61"/>
    </location>
</feature>
<evidence type="ECO:0000313" key="2">
    <source>
        <dbReference type="EMBL" id="MCF7221196.1"/>
    </source>
</evidence>
<name>A0ABS9HWC4_9GAMM</name>
<keyword evidence="4" id="KW-1185">Reference proteome</keyword>
<reference evidence="3 4" key="3">
    <citation type="submission" date="2022-01" db="EMBL/GenBank/DDBJ databases">
        <authorList>
            <person name="Zhou L.Y."/>
        </authorList>
    </citation>
    <scope>NUCLEOTIDE SEQUENCE [LARGE SCALE GENOMIC DNA]</scope>
    <source>
        <strain evidence="3 4">TLK-CK17</strain>
    </source>
</reference>
<accession>A0ABS9HWC4</accession>
<dbReference type="InterPro" id="IPR029062">
    <property type="entry name" value="Class_I_gatase-like"/>
</dbReference>
<keyword evidence="1" id="KW-0472">Membrane</keyword>
<evidence type="ECO:0000313" key="4">
    <source>
        <dbReference type="Proteomes" id="UP001430796"/>
    </source>
</evidence>